<dbReference type="Gene3D" id="3.90.550.10">
    <property type="entry name" value="Spore Coat Polysaccharide Biosynthesis Protein SpsA, Chain A"/>
    <property type="match status" value="1"/>
</dbReference>
<dbReference type="AlphaFoldDB" id="A0A1I4K806"/>
<dbReference type="EMBL" id="FOTS01000016">
    <property type="protein sequence ID" value="SFL74749.1"/>
    <property type="molecule type" value="Genomic_DNA"/>
</dbReference>
<dbReference type="RefSeq" id="WP_090936348.1">
    <property type="nucleotide sequence ID" value="NZ_FOTS01000016.1"/>
</dbReference>
<dbReference type="InterPro" id="IPR029044">
    <property type="entry name" value="Nucleotide-diphossugar_trans"/>
</dbReference>
<reference evidence="3" key="1">
    <citation type="submission" date="2016-10" db="EMBL/GenBank/DDBJ databases">
        <authorList>
            <person name="Varghese N."/>
            <person name="Submissions S."/>
        </authorList>
    </citation>
    <scope>NUCLEOTIDE SEQUENCE [LARGE SCALE GENOMIC DNA]</scope>
    <source>
        <strain evidence="3">DSM 13327</strain>
    </source>
</reference>
<dbReference type="CDD" id="cd04181">
    <property type="entry name" value="NTP_transferase"/>
    <property type="match status" value="1"/>
</dbReference>
<dbReference type="Proteomes" id="UP000199520">
    <property type="component" value="Unassembled WGS sequence"/>
</dbReference>
<evidence type="ECO:0000313" key="2">
    <source>
        <dbReference type="EMBL" id="SFL74749.1"/>
    </source>
</evidence>
<organism evidence="2 3">
    <name type="scientific">Pelosinus propionicus DSM 13327</name>
    <dbReference type="NCBI Taxonomy" id="1123291"/>
    <lineage>
        <taxon>Bacteria</taxon>
        <taxon>Bacillati</taxon>
        <taxon>Bacillota</taxon>
        <taxon>Negativicutes</taxon>
        <taxon>Selenomonadales</taxon>
        <taxon>Sporomusaceae</taxon>
        <taxon>Pelosinus</taxon>
    </lineage>
</organism>
<dbReference type="STRING" id="1123291.SAMN04490355_101629"/>
<dbReference type="Pfam" id="PF00483">
    <property type="entry name" value="NTP_transferase"/>
    <property type="match status" value="1"/>
</dbReference>
<dbReference type="OrthoDB" id="9801899at2"/>
<dbReference type="GO" id="GO:0016740">
    <property type="term" value="F:transferase activity"/>
    <property type="evidence" value="ECO:0007669"/>
    <property type="project" value="UniProtKB-KW"/>
</dbReference>
<dbReference type="SUPFAM" id="SSF53448">
    <property type="entry name" value="Nucleotide-diphospho-sugar transferases"/>
    <property type="match status" value="1"/>
</dbReference>
<name>A0A1I4K806_9FIRM</name>
<protein>
    <submittedName>
        <fullName evidence="2">Nucleotidyl transferase</fullName>
    </submittedName>
</protein>
<dbReference type="InterPro" id="IPR050486">
    <property type="entry name" value="Mannose-1P_guanyltransferase"/>
</dbReference>
<evidence type="ECO:0000313" key="3">
    <source>
        <dbReference type="Proteomes" id="UP000199520"/>
    </source>
</evidence>
<dbReference type="PANTHER" id="PTHR22572">
    <property type="entry name" value="SUGAR-1-PHOSPHATE GUANYL TRANSFERASE"/>
    <property type="match status" value="1"/>
</dbReference>
<accession>A0A1I4K806</accession>
<feature type="domain" description="Nucleotidyl transferase" evidence="1">
    <location>
        <begin position="2"/>
        <end position="225"/>
    </location>
</feature>
<evidence type="ECO:0000259" key="1">
    <source>
        <dbReference type="Pfam" id="PF00483"/>
    </source>
</evidence>
<gene>
    <name evidence="2" type="ORF">SAMN04490355_101629</name>
</gene>
<dbReference type="InterPro" id="IPR005835">
    <property type="entry name" value="NTP_transferase_dom"/>
</dbReference>
<keyword evidence="3" id="KW-1185">Reference proteome</keyword>
<keyword evidence="2" id="KW-0808">Transferase</keyword>
<sequence length="247" mass="28060">MKALILAAGKGTRLRPITDFIPKPMVPIHGKPLLEWVILHLMSYGIQEYVVAVSYFAEQIENYFGDGTRWGIRIEYSHGLSPAGKAGEIWRCRELLTNEHHFLVVPGDTICHLNYHAFMDFHERQGGIASVALSTKYRLEVGLAEVASDSRITAFLEKTNLDRPVSTGSYLLESSIFPYIERFNPSKNEVDLPGDIFPVLLLEGQQINGFVSEYEWWDIGKINDYDTFAHMPVQQAKSILCSYKNVY</sequence>
<proteinExistence type="predicted"/>